<protein>
    <submittedName>
        <fullName evidence="2">FAD dependent oxidoreductase</fullName>
    </submittedName>
</protein>
<dbReference type="STRING" id="1380566.A0A179EZW7"/>
<dbReference type="OrthoDB" id="2400485at2759"/>
<evidence type="ECO:0000313" key="2">
    <source>
        <dbReference type="EMBL" id="OAQ58747.1"/>
    </source>
</evidence>
<dbReference type="Proteomes" id="UP000078397">
    <property type="component" value="Unassembled WGS sequence"/>
</dbReference>
<proteinExistence type="predicted"/>
<comment type="caution">
    <text evidence="2">The sequence shown here is derived from an EMBL/GenBank/DDBJ whole genome shotgun (WGS) entry which is preliminary data.</text>
</comment>
<dbReference type="AlphaFoldDB" id="A0A179EZW7"/>
<dbReference type="GeneID" id="28853249"/>
<dbReference type="RefSeq" id="XP_018136866.1">
    <property type="nucleotide sequence ID" value="XM_018289255.1"/>
</dbReference>
<feature type="compositionally biased region" description="Polar residues" evidence="1">
    <location>
        <begin position="13"/>
        <end position="29"/>
    </location>
</feature>
<dbReference type="PANTHER" id="PTHR34213">
    <property type="entry name" value="NUCLEAR TRANSPORT FACTOR 2 (NTF2) FAMILY PROTEIN"/>
    <property type="match status" value="1"/>
</dbReference>
<dbReference type="PANTHER" id="PTHR34213:SF2">
    <property type="entry name" value="NUCLEAR TRANSPORT FACTOR 2 (NTF2) FAMILY PROTEIN"/>
    <property type="match status" value="1"/>
</dbReference>
<organism evidence="2 3">
    <name type="scientific">Pochonia chlamydosporia 170</name>
    <dbReference type="NCBI Taxonomy" id="1380566"/>
    <lineage>
        <taxon>Eukaryota</taxon>
        <taxon>Fungi</taxon>
        <taxon>Dikarya</taxon>
        <taxon>Ascomycota</taxon>
        <taxon>Pezizomycotina</taxon>
        <taxon>Sordariomycetes</taxon>
        <taxon>Hypocreomycetidae</taxon>
        <taxon>Hypocreales</taxon>
        <taxon>Clavicipitaceae</taxon>
        <taxon>Pochonia</taxon>
    </lineage>
</organism>
<dbReference type="EMBL" id="LSBJ02000014">
    <property type="protein sequence ID" value="OAQ58747.1"/>
    <property type="molecule type" value="Genomic_DNA"/>
</dbReference>
<accession>A0A179EZW7</accession>
<feature type="region of interest" description="Disordered" evidence="1">
    <location>
        <begin position="1"/>
        <end position="33"/>
    </location>
</feature>
<name>A0A179EZW7_METCM</name>
<evidence type="ECO:0000313" key="3">
    <source>
        <dbReference type="Proteomes" id="UP000078397"/>
    </source>
</evidence>
<keyword evidence="3" id="KW-1185">Reference proteome</keyword>
<dbReference type="KEGG" id="pchm:VFPPC_10971"/>
<reference evidence="2 3" key="1">
    <citation type="journal article" date="2016" name="PLoS Pathog.">
        <title>Biosynthesis of antibiotic leucinostatins in bio-control fungus Purpureocillium lilacinum and their inhibition on phytophthora revealed by genome mining.</title>
        <authorList>
            <person name="Wang G."/>
            <person name="Liu Z."/>
            <person name="Lin R."/>
            <person name="Li E."/>
            <person name="Mao Z."/>
            <person name="Ling J."/>
            <person name="Yang Y."/>
            <person name="Yin W.B."/>
            <person name="Xie B."/>
        </authorList>
    </citation>
    <scope>NUCLEOTIDE SEQUENCE [LARGE SCALE GENOMIC DNA]</scope>
    <source>
        <strain evidence="2">170</strain>
    </source>
</reference>
<sequence length="196" mass="22699">MSSNAPGSEFEPRQTSSTSDYTPNPSKSLPLTPPRQALVDDIIALYSCKPTIERIKRYTPDCVYDDQFGYANNRYKVAGQWFALPKLFSSSENTGYELVRNDRELIQFKNEQKWTFRFLPNSVTINGLISLSLDPKTVDHDFIQVKYHKDQANEKDYSHQGLGFNFKKWQADHVAQSIDKEEVKFFEKDNIDVNEK</sequence>
<gene>
    <name evidence="2" type="ORF">VFPPC_10971</name>
</gene>
<evidence type="ECO:0000256" key="1">
    <source>
        <dbReference type="SAM" id="MobiDB-lite"/>
    </source>
</evidence>